<evidence type="ECO:0000313" key="1">
    <source>
        <dbReference type="EMBL" id="WFN37213.1"/>
    </source>
</evidence>
<sequence>MPRVLTKKDISILKKIAPESEGLICKGSGSPYRSILPPLANHYSKDLKDFLKRLEMLDNHEIRYLVGLIYDGSESLGCIPVEYMEGFMNFISERIGEESAVSVLKCFEETIECETNFI</sequence>
<dbReference type="Proteomes" id="UP001218895">
    <property type="component" value="Chromosome"/>
</dbReference>
<protein>
    <submittedName>
        <fullName evidence="1">Uncharacterized protein</fullName>
    </submittedName>
</protein>
<gene>
    <name evidence="1" type="ORF">L1994_02145</name>
</gene>
<keyword evidence="2" id="KW-1185">Reference proteome</keyword>
<accession>A0AAF0JU40</accession>
<dbReference type="RefSeq" id="WP_278100052.1">
    <property type="nucleotide sequence ID" value="NZ_CP091092.1"/>
</dbReference>
<evidence type="ECO:0000313" key="2">
    <source>
        <dbReference type="Proteomes" id="UP001218895"/>
    </source>
</evidence>
<dbReference type="EMBL" id="CP091092">
    <property type="protein sequence ID" value="WFN37213.1"/>
    <property type="molecule type" value="Genomic_DNA"/>
</dbReference>
<dbReference type="GeneID" id="79949158"/>
<name>A0AAF0JU40_9EURY</name>
<organism evidence="1 2">
    <name type="scientific">Methanomicrobium antiquum</name>
    <dbReference type="NCBI Taxonomy" id="487686"/>
    <lineage>
        <taxon>Archaea</taxon>
        <taxon>Methanobacteriati</taxon>
        <taxon>Methanobacteriota</taxon>
        <taxon>Stenosarchaea group</taxon>
        <taxon>Methanomicrobia</taxon>
        <taxon>Methanomicrobiales</taxon>
        <taxon>Methanomicrobiaceae</taxon>
        <taxon>Methanomicrobium</taxon>
    </lineage>
</organism>
<dbReference type="KEGG" id="manq:L1994_02145"/>
<reference evidence="1" key="1">
    <citation type="submission" date="2022-01" db="EMBL/GenBank/DDBJ databases">
        <title>Complete genome of Methanomicrobium antiquum DSM 21220.</title>
        <authorList>
            <person name="Chen S.-C."/>
            <person name="You Y.-T."/>
            <person name="Zhou Y.-Z."/>
            <person name="Lai M.-C."/>
        </authorList>
    </citation>
    <scope>NUCLEOTIDE SEQUENCE</scope>
    <source>
        <strain evidence="1">DSM 21220</strain>
    </source>
</reference>
<proteinExistence type="predicted"/>
<dbReference type="AlphaFoldDB" id="A0AAF0JU40"/>